<dbReference type="EMBL" id="MU805982">
    <property type="protein sequence ID" value="KAJ3843206.1"/>
    <property type="molecule type" value="Genomic_DNA"/>
</dbReference>
<keyword evidence="3" id="KW-1185">Reference proteome</keyword>
<accession>A0AA38PI85</accession>
<gene>
    <name evidence="2" type="ORF">F5878DRAFT_605557</name>
</gene>
<comment type="caution">
    <text evidence="2">The sequence shown here is derived from an EMBL/GenBank/DDBJ whole genome shotgun (WGS) entry which is preliminary data.</text>
</comment>
<dbReference type="PROSITE" id="PS50181">
    <property type="entry name" value="FBOX"/>
    <property type="match status" value="1"/>
</dbReference>
<evidence type="ECO:0000313" key="3">
    <source>
        <dbReference type="Proteomes" id="UP001163846"/>
    </source>
</evidence>
<dbReference type="SMART" id="SM00256">
    <property type="entry name" value="FBOX"/>
    <property type="match status" value="1"/>
</dbReference>
<feature type="domain" description="F-box" evidence="1">
    <location>
        <begin position="1"/>
        <end position="46"/>
    </location>
</feature>
<name>A0AA38PI85_9AGAR</name>
<evidence type="ECO:0000313" key="2">
    <source>
        <dbReference type="EMBL" id="KAJ3843206.1"/>
    </source>
</evidence>
<dbReference type="InterPro" id="IPR036047">
    <property type="entry name" value="F-box-like_dom_sf"/>
</dbReference>
<dbReference type="Proteomes" id="UP001163846">
    <property type="component" value="Unassembled WGS sequence"/>
</dbReference>
<dbReference type="InterPro" id="IPR001810">
    <property type="entry name" value="F-box_dom"/>
</dbReference>
<reference evidence="2" key="1">
    <citation type="submission" date="2022-08" db="EMBL/GenBank/DDBJ databases">
        <authorList>
            <consortium name="DOE Joint Genome Institute"/>
            <person name="Min B."/>
            <person name="Riley R."/>
            <person name="Sierra-Patev S."/>
            <person name="Naranjo-Ortiz M."/>
            <person name="Looney B."/>
            <person name="Konkel Z."/>
            <person name="Slot J.C."/>
            <person name="Sakamoto Y."/>
            <person name="Steenwyk J.L."/>
            <person name="Rokas A."/>
            <person name="Carro J."/>
            <person name="Camarero S."/>
            <person name="Ferreira P."/>
            <person name="Molpeceres G."/>
            <person name="Ruiz-Duenas F.J."/>
            <person name="Serrano A."/>
            <person name="Henrissat B."/>
            <person name="Drula E."/>
            <person name="Hughes K.W."/>
            <person name="Mata J.L."/>
            <person name="Ishikawa N.K."/>
            <person name="Vargas-Isla R."/>
            <person name="Ushijima S."/>
            <person name="Smith C.A."/>
            <person name="Ahrendt S."/>
            <person name="Andreopoulos W."/>
            <person name="He G."/>
            <person name="Labutti K."/>
            <person name="Lipzen A."/>
            <person name="Ng V."/>
            <person name="Sandor L."/>
            <person name="Barry K."/>
            <person name="Martinez A.T."/>
            <person name="Xiao Y."/>
            <person name="Gibbons J.G."/>
            <person name="Terashima K."/>
            <person name="Hibbett D.S."/>
            <person name="Grigoriev I.V."/>
        </authorList>
    </citation>
    <scope>NUCLEOTIDE SEQUENCE</scope>
    <source>
        <strain evidence="2">TFB9207</strain>
    </source>
</reference>
<sequence>MLLPDLPEDILVHIVTFLDVPDILCFRRTCKRFYGISNLTIVWINAWETHISRNRYPFPSTISSMADAKNWTEQHETSRTCFSIQAMSRAELEQRTRHAYRLARKWLQPDHPELTESSFECIYALRPHRTTKWPVSPSISITDVRFVRSVRRGPSNLATVESILVLSVSKGIWSVITIWDVPIFPYGNDHVQQHPRKCAEWSPKGGLFTGLCLSRNHGSEADLAVSVVCEGRHEIDLFKISDVGELLPICTVPSVPVRTSVTPTEEGSSSLRTMPPMKPMTLSGQLLAMSDDIASTVIYNWKTGAFAVLEHEEDEVGVWKHDHIIQVVFAYRSILVVRARSVHLFPEPELCLASPSPVDPTTAFSIPPPGLPIYSPIANHSFGWVDGVSVVPTYSEPSSCSQPGTLHLLVRLQSDNPWRANEHSLDLYELSLNPNFGAPALVVHEQSTATQCPYLFPPICTSRVSTTRGPLRCTDLALGRCGTAIWIRPGERASLGLVSGVFSSLVPEILEFESEIASENLVAGIFPGSLNPYGNVRTRRICSNVANNWTALDYDEAMGLLFLGDATGSVSMLEL</sequence>
<dbReference type="AlphaFoldDB" id="A0AA38PI85"/>
<dbReference type="SUPFAM" id="SSF81383">
    <property type="entry name" value="F-box domain"/>
    <property type="match status" value="1"/>
</dbReference>
<dbReference type="Pfam" id="PF12937">
    <property type="entry name" value="F-box-like"/>
    <property type="match status" value="1"/>
</dbReference>
<dbReference type="Gene3D" id="1.20.1280.50">
    <property type="match status" value="1"/>
</dbReference>
<proteinExistence type="predicted"/>
<organism evidence="2 3">
    <name type="scientific">Lentinula raphanica</name>
    <dbReference type="NCBI Taxonomy" id="153919"/>
    <lineage>
        <taxon>Eukaryota</taxon>
        <taxon>Fungi</taxon>
        <taxon>Dikarya</taxon>
        <taxon>Basidiomycota</taxon>
        <taxon>Agaricomycotina</taxon>
        <taxon>Agaricomycetes</taxon>
        <taxon>Agaricomycetidae</taxon>
        <taxon>Agaricales</taxon>
        <taxon>Marasmiineae</taxon>
        <taxon>Omphalotaceae</taxon>
        <taxon>Lentinula</taxon>
    </lineage>
</organism>
<protein>
    <recommendedName>
        <fullName evidence="1">F-box domain-containing protein</fullName>
    </recommendedName>
</protein>
<evidence type="ECO:0000259" key="1">
    <source>
        <dbReference type="PROSITE" id="PS50181"/>
    </source>
</evidence>